<name>A0A6J6BMC3_9ZZZZ</name>
<reference evidence="1" key="1">
    <citation type="submission" date="2020-05" db="EMBL/GenBank/DDBJ databases">
        <authorList>
            <person name="Chiriac C."/>
            <person name="Salcher M."/>
            <person name="Ghai R."/>
            <person name="Kavagutti S V."/>
        </authorList>
    </citation>
    <scope>NUCLEOTIDE SEQUENCE</scope>
</reference>
<protein>
    <submittedName>
        <fullName evidence="1">Unannotated protein</fullName>
    </submittedName>
</protein>
<dbReference type="EMBL" id="CAEZSS010000014">
    <property type="protein sequence ID" value="CAB4540126.1"/>
    <property type="molecule type" value="Genomic_DNA"/>
</dbReference>
<dbReference type="AlphaFoldDB" id="A0A6J6BMC3"/>
<sequence>MWPKCSGPVGFALTNSRFIFLPASKFEVPNFLPPVRISVTTTPWLALSKVMLINPGPAISTLLIPAGVNSLLSVKVLTITLAITPGCKFADLERANAIDVA</sequence>
<evidence type="ECO:0000313" key="1">
    <source>
        <dbReference type="EMBL" id="CAB4540126.1"/>
    </source>
</evidence>
<organism evidence="1">
    <name type="scientific">freshwater metagenome</name>
    <dbReference type="NCBI Taxonomy" id="449393"/>
    <lineage>
        <taxon>unclassified sequences</taxon>
        <taxon>metagenomes</taxon>
        <taxon>ecological metagenomes</taxon>
    </lineage>
</organism>
<accession>A0A6J6BMC3</accession>
<proteinExistence type="predicted"/>
<gene>
    <name evidence="1" type="ORF">UFOPK1505_00147</name>
</gene>